<comment type="caution">
    <text evidence="2">The sequence shown here is derived from an EMBL/GenBank/DDBJ whole genome shotgun (WGS) entry which is preliminary data.</text>
</comment>
<gene>
    <name evidence="2" type="ORF">EJK80_11040</name>
</gene>
<feature type="domain" description="DUF4261" evidence="1">
    <location>
        <begin position="188"/>
        <end position="245"/>
    </location>
</feature>
<proteinExistence type="predicted"/>
<organism evidence="2 3">
    <name type="scientific">Corynebacterium phoceense</name>
    <dbReference type="NCBI Taxonomy" id="1686286"/>
    <lineage>
        <taxon>Bacteria</taxon>
        <taxon>Bacillati</taxon>
        <taxon>Actinomycetota</taxon>
        <taxon>Actinomycetes</taxon>
        <taxon>Mycobacteriales</taxon>
        <taxon>Corynebacteriaceae</taxon>
        <taxon>Corynebacterium</taxon>
    </lineage>
</organism>
<sequence length="264" mass="27944">MSTPFAVNRAHLARQRFTLVLLDSEADVMMKIRTALSNYFGPRLGSFTPAPKDDGAFSVAINNVATIAFAQTAGTMVGESAPIAHPILTGSFDPTKVRSIVSIAQVEPALPGTDNESREGVFAQLRILAEATTALCTLPGVVGVRNDLGRVIAQPDIYAEAVARDEAPHYLATAWITPGEGGTINAGSVGMPALGHPEIQIQGFTGDPTDLYYRMANLIDYAARGPLLKPGDTLSFGEGQPPIRITEATNFVSSDIPTVEVHLS</sequence>
<dbReference type="AlphaFoldDB" id="A0A540R4Z5"/>
<dbReference type="InterPro" id="IPR025357">
    <property type="entry name" value="DUF4261"/>
</dbReference>
<reference evidence="2 3" key="1">
    <citation type="submission" date="2019-06" db="EMBL/GenBank/DDBJ databases">
        <title>Draft genome of C. phoceense Strain 272.</title>
        <authorList>
            <person name="Pacheco L.G.C."/>
            <person name="Barberis C.M."/>
            <person name="Almuzara M.N."/>
            <person name="Traglia G.M."/>
            <person name="Santos C.S."/>
            <person name="Rocha D.J.P.G."/>
            <person name="Aguiar E.R.G.R."/>
            <person name="Vay C.A."/>
        </authorList>
    </citation>
    <scope>NUCLEOTIDE SEQUENCE [LARGE SCALE GENOMIC DNA]</scope>
    <source>
        <strain evidence="2 3">272</strain>
    </source>
</reference>
<accession>A0A540R4Z5</accession>
<dbReference type="Proteomes" id="UP000318080">
    <property type="component" value="Unassembled WGS sequence"/>
</dbReference>
<protein>
    <submittedName>
        <fullName evidence="2">DUF4261 domain-containing protein</fullName>
    </submittedName>
</protein>
<keyword evidence="3" id="KW-1185">Reference proteome</keyword>
<dbReference type="RefSeq" id="WP_141629192.1">
    <property type="nucleotide sequence ID" value="NZ_VHIR01000019.1"/>
</dbReference>
<dbReference type="Pfam" id="PF14080">
    <property type="entry name" value="DUF4261"/>
    <property type="match status" value="1"/>
</dbReference>
<evidence type="ECO:0000259" key="1">
    <source>
        <dbReference type="Pfam" id="PF14080"/>
    </source>
</evidence>
<evidence type="ECO:0000313" key="2">
    <source>
        <dbReference type="EMBL" id="TQE42717.1"/>
    </source>
</evidence>
<name>A0A540R4Z5_9CORY</name>
<evidence type="ECO:0000313" key="3">
    <source>
        <dbReference type="Proteomes" id="UP000318080"/>
    </source>
</evidence>
<dbReference type="EMBL" id="VHIR01000019">
    <property type="protein sequence ID" value="TQE42717.1"/>
    <property type="molecule type" value="Genomic_DNA"/>
</dbReference>